<organism evidence="1 2">
    <name type="scientific">Flavobacterium turcicum</name>
    <dbReference type="NCBI Taxonomy" id="2764718"/>
    <lineage>
        <taxon>Bacteria</taxon>
        <taxon>Pseudomonadati</taxon>
        <taxon>Bacteroidota</taxon>
        <taxon>Flavobacteriia</taxon>
        <taxon>Flavobacteriales</taxon>
        <taxon>Flavobacteriaceae</taxon>
        <taxon>Flavobacterium</taxon>
    </lineage>
</organism>
<keyword evidence="2" id="KW-1185">Reference proteome</keyword>
<dbReference type="EMBL" id="JACRUM010000016">
    <property type="protein sequence ID" value="MBC5864666.1"/>
    <property type="molecule type" value="Genomic_DNA"/>
</dbReference>
<reference evidence="1 2" key="1">
    <citation type="submission" date="2020-08" db="EMBL/GenBank/DDBJ databases">
        <title>Description of novel Flavobacterium F-400 isolate.</title>
        <authorList>
            <person name="Saticioglu I."/>
            <person name="Duman M."/>
            <person name="Altun S."/>
        </authorList>
    </citation>
    <scope>NUCLEOTIDE SEQUENCE [LARGE SCALE GENOMIC DNA]</scope>
    <source>
        <strain evidence="1 2">F-400</strain>
    </source>
</reference>
<dbReference type="RefSeq" id="WP_166139165.1">
    <property type="nucleotide sequence ID" value="NZ_JAAOBY010000015.1"/>
</dbReference>
<sequence length="417" mass="49168">MNRIILIGNGFDLSHNFPTGYHNFLDYLWEKICKEVQAASFDTKFSNKYISVSRVPRQWIPGHSYDVLVKSLNYIGKQISYNNKFLEIITNHKNLKNWVDIENEYYILLKETFKSEKSKFTIEDLNRDFENIKIELKEYLLNVEKEYLEKLITTGITNNIGSKIYAPFRLRDFNENSINEKTNIEYAKLKPIIDDIEHNNFSLSDAEELQQKIISRIGLKDSKQQLRKLLLSDSAVNYFDLLPESILFLNFNYTSTEKLYLNKNDYDNFGSYRDKRVDIIHIHGSVDDSHLNPIIFGFGDELDDDYKEIEKLENNVYLDNIKSIKYLETENYKNLLQFINSGKYQILLFGHSCGTSDRTLLNTLFENDNCDSIKTFFYEWSNGNNYSDIIRNISRNFNNKAVMRDKVVNKKYCENIS</sequence>
<proteinExistence type="predicted"/>
<name>A0ABR7JJK3_9FLAO</name>
<protein>
    <recommendedName>
        <fullName evidence="3">Bacteriophage abortive infection AbiH</fullName>
    </recommendedName>
</protein>
<gene>
    <name evidence="1" type="ORF">H8R26_14655</name>
</gene>
<accession>A0ABR7JJK3</accession>
<dbReference type="InterPro" id="IPR025935">
    <property type="entry name" value="AbiH"/>
</dbReference>
<dbReference type="Pfam" id="PF14253">
    <property type="entry name" value="AbiH"/>
    <property type="match status" value="1"/>
</dbReference>
<dbReference type="Proteomes" id="UP000621670">
    <property type="component" value="Unassembled WGS sequence"/>
</dbReference>
<evidence type="ECO:0008006" key="3">
    <source>
        <dbReference type="Google" id="ProtNLM"/>
    </source>
</evidence>
<evidence type="ECO:0000313" key="2">
    <source>
        <dbReference type="Proteomes" id="UP000621670"/>
    </source>
</evidence>
<comment type="caution">
    <text evidence="1">The sequence shown here is derived from an EMBL/GenBank/DDBJ whole genome shotgun (WGS) entry which is preliminary data.</text>
</comment>
<evidence type="ECO:0000313" key="1">
    <source>
        <dbReference type="EMBL" id="MBC5864666.1"/>
    </source>
</evidence>